<keyword evidence="1" id="KW-0812">Transmembrane</keyword>
<dbReference type="AlphaFoldDB" id="A0A249PM18"/>
<proteinExistence type="predicted"/>
<dbReference type="Proteomes" id="UP000217211">
    <property type="component" value="Plasmid pSJ05684b"/>
</dbReference>
<dbReference type="eggNOG" id="COG4244">
    <property type="taxonomic scope" value="Bacteria"/>
</dbReference>
<keyword evidence="1" id="KW-0472">Membrane</keyword>
<feature type="transmembrane region" description="Helical" evidence="1">
    <location>
        <begin position="107"/>
        <end position="128"/>
    </location>
</feature>
<evidence type="ECO:0000313" key="3">
    <source>
        <dbReference type="EMBL" id="ASY66973.1"/>
    </source>
</evidence>
<dbReference type="STRING" id="716928.GCA_000261485_03021"/>
<feature type="transmembrane region" description="Helical" evidence="1">
    <location>
        <begin position="30"/>
        <end position="53"/>
    </location>
</feature>
<evidence type="ECO:0000256" key="1">
    <source>
        <dbReference type="SAM" id="Phobius"/>
    </source>
</evidence>
<keyword evidence="4" id="KW-1185">Reference proteome</keyword>
<protein>
    <submittedName>
        <fullName evidence="3">Cytochrome c-type biogenesis protein DsbD, protein-disulfide reductase</fullName>
    </submittedName>
</protein>
<feature type="transmembrane region" description="Helical" evidence="1">
    <location>
        <begin position="134"/>
        <end position="155"/>
    </location>
</feature>
<accession>A0A249PM18</accession>
<organism evidence="3 4">
    <name type="scientific">Sinorhizobium sojae CCBAU 05684</name>
    <dbReference type="NCBI Taxonomy" id="716928"/>
    <lineage>
        <taxon>Bacteria</taxon>
        <taxon>Pseudomonadati</taxon>
        <taxon>Pseudomonadota</taxon>
        <taxon>Alphaproteobacteria</taxon>
        <taxon>Hyphomicrobiales</taxon>
        <taxon>Rhizobiaceae</taxon>
        <taxon>Sinorhizobium/Ensifer group</taxon>
        <taxon>Sinorhizobium</taxon>
    </lineage>
</organism>
<evidence type="ECO:0000259" key="2">
    <source>
        <dbReference type="Pfam" id="PF09990"/>
    </source>
</evidence>
<sequence length="175" mass="19234">MRKPAVSIANRYSADMQQEVPMSLEHSRPAITVVIPFHLLFAQFPVVCFTLTLLTDIAYWQTGFLMWQNFSEWLLLAGLVFGVIAAVVGAVEFLLRPARFEGRTVWPHAIGYVLILGLAFLNSLVHAGDGWTAVVPWGLILSAATVLLIVIIAALDGSLAHRHARAHRHPGSEIS</sequence>
<dbReference type="InterPro" id="IPR019251">
    <property type="entry name" value="DUF2231_TM"/>
</dbReference>
<evidence type="ECO:0000313" key="4">
    <source>
        <dbReference type="Proteomes" id="UP000217211"/>
    </source>
</evidence>
<keyword evidence="1" id="KW-1133">Transmembrane helix</keyword>
<dbReference type="KEGG" id="esj:SJ05684_b59910"/>
<feature type="transmembrane region" description="Helical" evidence="1">
    <location>
        <begin position="73"/>
        <end position="95"/>
    </location>
</feature>
<dbReference type="EMBL" id="CP023068">
    <property type="protein sequence ID" value="ASY66973.1"/>
    <property type="molecule type" value="Genomic_DNA"/>
</dbReference>
<name>A0A249PM18_9HYPH</name>
<geneLocation type="plasmid" evidence="4">
    <name>psj05684b</name>
</geneLocation>
<dbReference type="Pfam" id="PF09990">
    <property type="entry name" value="DUF2231"/>
    <property type="match status" value="1"/>
</dbReference>
<gene>
    <name evidence="3" type="ORF">SJ05684_b59910</name>
</gene>
<feature type="domain" description="DUF2231" evidence="2">
    <location>
        <begin position="35"/>
        <end position="164"/>
    </location>
</feature>
<reference evidence="3 4" key="1">
    <citation type="submission" date="2017-08" db="EMBL/GenBank/DDBJ databases">
        <title>Multipartite genome sequences of Sinorhizobium species nodulating soybeans.</title>
        <authorList>
            <person name="Tian C.F."/>
        </authorList>
    </citation>
    <scope>NUCLEOTIDE SEQUENCE [LARGE SCALE GENOMIC DNA]</scope>
    <source>
        <strain evidence="3 4">CCBAU 05684</strain>
        <plasmid evidence="4">psj05684b</plasmid>
    </source>
</reference>
<keyword evidence="3" id="KW-0614">Plasmid</keyword>